<sequence>MEMAKFATKSLLKKSGSLELNKSKKVTFNNTVKLFIDDRSKNSKIDAAGVALKCIEISIVDKSNDLLNNDSLEDCKATDFLVHKVIYDNYILPENDEDLDFKHDAVEDETVVFEPVQEDEGLDFIVHKVTEHEDDLIEKDSDFSLENEEDSKESPTLDNEESDTVTKFSKLSIENILEHDKIIAFIDQRNLGLKNPPIVESVSSSRFLESNDFFKNSSSEKLANNLVLSPPLQELSLEKIVKAHSNNILCELDISPLNSVQETDSDSDLSSEGTMIMMTTEECQKNEQHIRESFLRYQSKKEMAKEESTLQSATENSPETNNDELQDRLSSSEEASDSLIEESGTLNTSTEVNISDDEGTPDLAPPSEISQNERTYSSSLPDTDAVYANDNHLQINYHNVMTRAFSEDSTNFKGKHLTSVEIPSDVREWKILSNPVEKNFAKNSNYDAKNADRLSKEHLDVHNRLSEEHLNFQSGHSSNYLIPNGKTEVYVNTCNGQLNDHSIRQLENPHSLFNGFSNDHSKPKSDELESFVNESTERVERIRKRYHVNGRQHSRPGNSRQSPVRGIRPRFGSTAEILQMMQKQSNPPFISYSGGKNHMSWPCEEPSDFHRTRPSNHFYVSQSLSSQCSSQSSIESYCEDQLNTSCDHFSISSCPSIMVNERGAPEGASPPNSVMGSEDTSDNPNGFVYFSMKV</sequence>
<feature type="compositionally biased region" description="Polar residues" evidence="1">
    <location>
        <begin position="368"/>
        <end position="381"/>
    </location>
</feature>
<dbReference type="EMBL" id="JAFNEN010000133">
    <property type="protein sequence ID" value="KAG8192923.1"/>
    <property type="molecule type" value="Genomic_DNA"/>
</dbReference>
<gene>
    <name evidence="2" type="ORF">JTE90_025631</name>
</gene>
<dbReference type="Proteomes" id="UP000827092">
    <property type="component" value="Unassembled WGS sequence"/>
</dbReference>
<comment type="caution">
    <text evidence="2">The sequence shown here is derived from an EMBL/GenBank/DDBJ whole genome shotgun (WGS) entry which is preliminary data.</text>
</comment>
<name>A0AAV6V9Y8_9ARAC</name>
<evidence type="ECO:0000313" key="3">
    <source>
        <dbReference type="Proteomes" id="UP000827092"/>
    </source>
</evidence>
<feature type="region of interest" description="Disordered" evidence="1">
    <location>
        <begin position="515"/>
        <end position="567"/>
    </location>
</feature>
<feature type="compositionally biased region" description="Basic residues" evidence="1">
    <location>
        <begin position="541"/>
        <end position="554"/>
    </location>
</feature>
<feature type="region of interest" description="Disordered" evidence="1">
    <location>
        <begin position="137"/>
        <end position="163"/>
    </location>
</feature>
<proteinExistence type="predicted"/>
<evidence type="ECO:0000313" key="2">
    <source>
        <dbReference type="EMBL" id="KAG8192923.1"/>
    </source>
</evidence>
<reference evidence="2 3" key="1">
    <citation type="journal article" date="2022" name="Nat. Ecol. Evol.">
        <title>A masculinizing supergene underlies an exaggerated male reproductive morph in a spider.</title>
        <authorList>
            <person name="Hendrickx F."/>
            <person name="De Corte Z."/>
            <person name="Sonet G."/>
            <person name="Van Belleghem S.M."/>
            <person name="Kostlbacher S."/>
            <person name="Vangestel C."/>
        </authorList>
    </citation>
    <scope>NUCLEOTIDE SEQUENCE [LARGE SCALE GENOMIC DNA]</scope>
    <source>
        <strain evidence="2">W744_W776</strain>
    </source>
</reference>
<keyword evidence="3" id="KW-1185">Reference proteome</keyword>
<evidence type="ECO:0000256" key="1">
    <source>
        <dbReference type="SAM" id="MobiDB-lite"/>
    </source>
</evidence>
<accession>A0AAV6V9Y8</accession>
<feature type="region of interest" description="Disordered" evidence="1">
    <location>
        <begin position="299"/>
        <end position="382"/>
    </location>
</feature>
<feature type="region of interest" description="Disordered" evidence="1">
    <location>
        <begin position="662"/>
        <end position="682"/>
    </location>
</feature>
<feature type="compositionally biased region" description="Basic and acidic residues" evidence="1">
    <location>
        <begin position="299"/>
        <end position="308"/>
    </location>
</feature>
<feature type="compositionally biased region" description="Acidic residues" evidence="1">
    <location>
        <begin position="137"/>
        <end position="151"/>
    </location>
</feature>
<feature type="compositionally biased region" description="Polar residues" evidence="1">
    <location>
        <begin position="309"/>
        <end position="320"/>
    </location>
</feature>
<feature type="compositionally biased region" description="Polar residues" evidence="1">
    <location>
        <begin position="344"/>
        <end position="353"/>
    </location>
</feature>
<organism evidence="2 3">
    <name type="scientific">Oedothorax gibbosus</name>
    <dbReference type="NCBI Taxonomy" id="931172"/>
    <lineage>
        <taxon>Eukaryota</taxon>
        <taxon>Metazoa</taxon>
        <taxon>Ecdysozoa</taxon>
        <taxon>Arthropoda</taxon>
        <taxon>Chelicerata</taxon>
        <taxon>Arachnida</taxon>
        <taxon>Araneae</taxon>
        <taxon>Araneomorphae</taxon>
        <taxon>Entelegynae</taxon>
        <taxon>Araneoidea</taxon>
        <taxon>Linyphiidae</taxon>
        <taxon>Erigoninae</taxon>
        <taxon>Oedothorax</taxon>
    </lineage>
</organism>
<protein>
    <submittedName>
        <fullName evidence="2">Uncharacterized protein</fullName>
    </submittedName>
</protein>
<dbReference type="AlphaFoldDB" id="A0AAV6V9Y8"/>